<dbReference type="EMBL" id="KQ965870">
    <property type="protein sequence ID" value="KXS09340.1"/>
    <property type="molecule type" value="Genomic_DNA"/>
</dbReference>
<proteinExistence type="predicted"/>
<dbReference type="SUPFAM" id="SSF55136">
    <property type="entry name" value="Probable bacterial effector-binding domain"/>
    <property type="match status" value="1"/>
</dbReference>
<accession>A0A138ZXV8</accession>
<dbReference type="Proteomes" id="UP000070544">
    <property type="component" value="Unassembled WGS sequence"/>
</dbReference>
<sequence length="209" mass="23071">MEELPQATTGLRTGHHPSFLRASHLVPPNLVLASIVLLKRPEKTQPAMTVSPEITVQTVQPQLLGAVLREVLVKDIPATYDPAMDQVRAFVASHEGIQAPDAREVLLYRHGTGRSAPMNVYFGIESTRSFDPDGEVTSVEIPAGSVATAVHKGPYKNLFDAHTKVIEWMKENGWTSAGWSWEVYEKQKEGAGEEELETGIFYLLKRAPV</sequence>
<feature type="domain" description="AraC effector-binding" evidence="1">
    <location>
        <begin position="52"/>
        <end position="205"/>
    </location>
</feature>
<dbReference type="InterPro" id="IPR011256">
    <property type="entry name" value="Reg_factor_effector_dom_sf"/>
</dbReference>
<name>A0A138ZXV8_GONPJ</name>
<dbReference type="InterPro" id="IPR010499">
    <property type="entry name" value="AraC_E-bd"/>
</dbReference>
<reference evidence="2 3" key="1">
    <citation type="journal article" date="2015" name="Genome Biol. Evol.">
        <title>Phylogenomic analyses indicate that early fungi evolved digesting cell walls of algal ancestors of land plants.</title>
        <authorList>
            <person name="Chang Y."/>
            <person name="Wang S."/>
            <person name="Sekimoto S."/>
            <person name="Aerts A.L."/>
            <person name="Choi C."/>
            <person name="Clum A."/>
            <person name="LaButti K.M."/>
            <person name="Lindquist E.A."/>
            <person name="Yee Ngan C."/>
            <person name="Ohm R.A."/>
            <person name="Salamov A.A."/>
            <person name="Grigoriev I.V."/>
            <person name="Spatafora J.W."/>
            <person name="Berbee M.L."/>
        </authorList>
    </citation>
    <scope>NUCLEOTIDE SEQUENCE [LARGE SCALE GENOMIC DNA]</scope>
    <source>
        <strain evidence="2 3">JEL478</strain>
    </source>
</reference>
<evidence type="ECO:0000259" key="1">
    <source>
        <dbReference type="SMART" id="SM00871"/>
    </source>
</evidence>
<evidence type="ECO:0000313" key="2">
    <source>
        <dbReference type="EMBL" id="KXS09340.1"/>
    </source>
</evidence>
<keyword evidence="3" id="KW-1185">Reference proteome</keyword>
<dbReference type="SMART" id="SM00871">
    <property type="entry name" value="AraC_E_bind"/>
    <property type="match status" value="1"/>
</dbReference>
<dbReference type="Gene3D" id="3.20.80.10">
    <property type="entry name" value="Regulatory factor, effector binding domain"/>
    <property type="match status" value="1"/>
</dbReference>
<evidence type="ECO:0000313" key="3">
    <source>
        <dbReference type="Proteomes" id="UP000070544"/>
    </source>
</evidence>
<gene>
    <name evidence="2" type="ORF">M427DRAFT_75617</name>
</gene>
<protein>
    <recommendedName>
        <fullName evidence="1">AraC effector-binding domain-containing protein</fullName>
    </recommendedName>
</protein>
<dbReference type="InterPro" id="IPR029442">
    <property type="entry name" value="GyrI-like"/>
</dbReference>
<dbReference type="AlphaFoldDB" id="A0A138ZXV8"/>
<organism evidence="2 3">
    <name type="scientific">Gonapodya prolifera (strain JEL478)</name>
    <name type="common">Monoblepharis prolifera</name>
    <dbReference type="NCBI Taxonomy" id="1344416"/>
    <lineage>
        <taxon>Eukaryota</taxon>
        <taxon>Fungi</taxon>
        <taxon>Fungi incertae sedis</taxon>
        <taxon>Chytridiomycota</taxon>
        <taxon>Chytridiomycota incertae sedis</taxon>
        <taxon>Monoblepharidomycetes</taxon>
        <taxon>Monoblepharidales</taxon>
        <taxon>Gonapodyaceae</taxon>
        <taxon>Gonapodya</taxon>
    </lineage>
</organism>
<dbReference type="Pfam" id="PF06445">
    <property type="entry name" value="GyrI-like"/>
    <property type="match status" value="1"/>
</dbReference>